<dbReference type="Pfam" id="PF00171">
    <property type="entry name" value="Aldedh"/>
    <property type="match status" value="1"/>
</dbReference>
<proteinExistence type="inferred from homology"/>
<evidence type="ECO:0000313" key="4">
    <source>
        <dbReference type="EMBL" id="CAB4643176.1"/>
    </source>
</evidence>
<dbReference type="InterPro" id="IPR016163">
    <property type="entry name" value="Ald_DH_C"/>
</dbReference>
<protein>
    <submittedName>
        <fullName evidence="4">Unannotated protein</fullName>
    </submittedName>
</protein>
<evidence type="ECO:0000256" key="1">
    <source>
        <dbReference type="ARBA" id="ARBA00009986"/>
    </source>
</evidence>
<dbReference type="PROSITE" id="PS00687">
    <property type="entry name" value="ALDEHYDE_DEHYDR_GLU"/>
    <property type="match status" value="1"/>
</dbReference>
<keyword evidence="2" id="KW-0560">Oxidoreductase</keyword>
<dbReference type="GO" id="GO:0008911">
    <property type="term" value="F:lactaldehyde dehydrogenase (NAD+) activity"/>
    <property type="evidence" value="ECO:0007669"/>
    <property type="project" value="TreeGrafter"/>
</dbReference>
<dbReference type="EMBL" id="CAEZWI010000003">
    <property type="protein sequence ID" value="CAB4643176.1"/>
    <property type="molecule type" value="Genomic_DNA"/>
</dbReference>
<dbReference type="InterPro" id="IPR016161">
    <property type="entry name" value="Ald_DH/histidinol_DH"/>
</dbReference>
<dbReference type="InterPro" id="IPR051020">
    <property type="entry name" value="ALDH-related_metabolic_enz"/>
</dbReference>
<dbReference type="Gene3D" id="3.40.309.10">
    <property type="entry name" value="Aldehyde Dehydrogenase, Chain A, domain 2"/>
    <property type="match status" value="1"/>
</dbReference>
<dbReference type="PANTHER" id="PTHR42991:SF1">
    <property type="entry name" value="ALDEHYDE DEHYDROGENASE"/>
    <property type="match status" value="1"/>
</dbReference>
<dbReference type="SUPFAM" id="SSF53720">
    <property type="entry name" value="ALDH-like"/>
    <property type="match status" value="1"/>
</dbReference>
<organism evidence="4">
    <name type="scientific">freshwater metagenome</name>
    <dbReference type="NCBI Taxonomy" id="449393"/>
    <lineage>
        <taxon>unclassified sequences</taxon>
        <taxon>metagenomes</taxon>
        <taxon>ecological metagenomes</taxon>
    </lineage>
</organism>
<sequence>MGVTYEDMSAIYPFWIAGKPATSDVVADVIHPGDGKVVGQYYVPSAAQVEEAVAAAWESRHAARRTTAAQRADALMHISKRLTERAEEIAQLILDENGKPLLWARAESARAGMTFRWAAEEVRRFSGELQRLDTEAATAGRMAIIRRFPHGPVLGISPFNFPMNLVAHKVAPAIAVGAPIIVKPAPSTPLSALVLGEILAETDLPAGSWSVIPVGNEAAPGLVADVRLPVVSFTGSDKVGFEIQKAVPSKHITLELGGNAAAVVLEDWNSEKDMTWAASRIATFANYQAGQSCISVQRVLIHDSIFEEMTNRIVTAVAALPNGDPRDEKTVVGPMINEAAAIRVEEWVNEAVAGGAKVLTGGKRNGSYYEPTVLADVAVDAKVSCNEVFGPVMLVNSISSTQAGFDIVNDSPFGLQAGVFTHDVQTAFLAHSELEVGGVIIGDVPTFRSDQMPYGGVKASGVGKEGLLHAMRDLTHERILVLSDLAL</sequence>
<reference evidence="4" key="1">
    <citation type="submission" date="2020-05" db="EMBL/GenBank/DDBJ databases">
        <authorList>
            <person name="Chiriac C."/>
            <person name="Salcher M."/>
            <person name="Ghai R."/>
            <person name="Kavagutti S V."/>
        </authorList>
    </citation>
    <scope>NUCLEOTIDE SEQUENCE</scope>
</reference>
<dbReference type="InterPro" id="IPR015590">
    <property type="entry name" value="Aldehyde_DH_dom"/>
</dbReference>
<dbReference type="InterPro" id="IPR016162">
    <property type="entry name" value="Ald_DH_N"/>
</dbReference>
<name>A0A6J6K1S8_9ZZZZ</name>
<evidence type="ECO:0000256" key="2">
    <source>
        <dbReference type="ARBA" id="ARBA00023002"/>
    </source>
</evidence>
<dbReference type="PANTHER" id="PTHR42991">
    <property type="entry name" value="ALDEHYDE DEHYDROGENASE"/>
    <property type="match status" value="1"/>
</dbReference>
<comment type="similarity">
    <text evidence="1">Belongs to the aldehyde dehydrogenase family.</text>
</comment>
<dbReference type="FunFam" id="3.40.605.10:FF:000020">
    <property type="entry name" value="Aldehyde dehydrogenase"/>
    <property type="match status" value="1"/>
</dbReference>
<dbReference type="InterPro" id="IPR029510">
    <property type="entry name" value="Ald_DH_CS_GLU"/>
</dbReference>
<evidence type="ECO:0000259" key="3">
    <source>
        <dbReference type="Pfam" id="PF00171"/>
    </source>
</evidence>
<dbReference type="Gene3D" id="3.40.605.10">
    <property type="entry name" value="Aldehyde Dehydrogenase, Chain A, domain 1"/>
    <property type="match status" value="1"/>
</dbReference>
<feature type="domain" description="Aldehyde dehydrogenase" evidence="3">
    <location>
        <begin position="27"/>
        <end position="476"/>
    </location>
</feature>
<dbReference type="AlphaFoldDB" id="A0A6J6K1S8"/>
<gene>
    <name evidence="4" type="ORF">UFOPK2237_00051</name>
</gene>
<accession>A0A6J6K1S8</accession>